<dbReference type="PANTHER" id="PTHR47106:SF1">
    <property type="entry name" value="COILED-COIL-HELIX-COILED-COIL-HELIX DOMAIN-CONTAINING PROTEIN 5"/>
    <property type="match status" value="1"/>
</dbReference>
<reference evidence="2 3" key="1">
    <citation type="journal article" date="2009" name="Nature">
        <title>Evolution of pathogenicity and sexual reproduction in eight Candida genomes.</title>
        <authorList>
            <person name="Butler G."/>
            <person name="Rasmussen M.D."/>
            <person name="Lin M.F."/>
            <person name="Santos M.A."/>
            <person name="Sakthikumar S."/>
            <person name="Munro C.A."/>
            <person name="Rheinbay E."/>
            <person name="Grabherr M."/>
            <person name="Forche A."/>
            <person name="Reedy J.L."/>
            <person name="Agrafioti I."/>
            <person name="Arnaud M.B."/>
            <person name="Bates S."/>
            <person name="Brown A.J."/>
            <person name="Brunke S."/>
            <person name="Costanzo M.C."/>
            <person name="Fitzpatrick D.A."/>
            <person name="de Groot P.W."/>
            <person name="Harris D."/>
            <person name="Hoyer L.L."/>
            <person name="Hube B."/>
            <person name="Klis F.M."/>
            <person name="Kodira C."/>
            <person name="Lennard N."/>
            <person name="Logue M.E."/>
            <person name="Martin R."/>
            <person name="Neiman A.M."/>
            <person name="Nikolaou E."/>
            <person name="Quail M.A."/>
            <person name="Quinn J."/>
            <person name="Santos M.C."/>
            <person name="Schmitzberger F.F."/>
            <person name="Sherlock G."/>
            <person name="Shah P."/>
            <person name="Silverstein K.A."/>
            <person name="Skrzypek M.S."/>
            <person name="Soll D."/>
            <person name="Staggs R."/>
            <person name="Stansfield I."/>
            <person name="Stumpf M.P."/>
            <person name="Sudbery P.E."/>
            <person name="Srikantha T."/>
            <person name="Zeng Q."/>
            <person name="Berman J."/>
            <person name="Berriman M."/>
            <person name="Heitman J."/>
            <person name="Gow N.A."/>
            <person name="Lorenz M.C."/>
            <person name="Birren B.W."/>
            <person name="Kellis M."/>
            <person name="Cuomo C.A."/>
        </authorList>
    </citation>
    <scope>NUCLEOTIDE SEQUENCE [LARGE SCALE GENOMIC DNA]</scope>
    <source>
        <strain evidence="3">ATCC 6260 / CBS 566 / DSM 6381 / JCM 1539 / NBRC 10279 / NRRL Y-324</strain>
    </source>
</reference>
<dbReference type="Proteomes" id="UP000001997">
    <property type="component" value="Unassembled WGS sequence"/>
</dbReference>
<feature type="domain" description="IMS import disulfide relay-system CHCH-CHCH-like Cx9C" evidence="1">
    <location>
        <begin position="10"/>
        <end position="51"/>
    </location>
</feature>
<dbReference type="GO" id="GO:0005758">
    <property type="term" value="C:mitochondrial intermembrane space"/>
    <property type="evidence" value="ECO:0007669"/>
    <property type="project" value="TreeGrafter"/>
</dbReference>
<dbReference type="Gene3D" id="1.10.287.2900">
    <property type="match status" value="1"/>
</dbReference>
<protein>
    <recommendedName>
        <fullName evidence="1">IMS import disulfide relay-system CHCH-CHCH-like Cx9C domain-containing protein</fullName>
    </recommendedName>
</protein>
<dbReference type="RefSeq" id="XP_001487598.1">
    <property type="nucleotide sequence ID" value="XM_001487548.1"/>
</dbReference>
<keyword evidence="3" id="KW-1185">Reference proteome</keyword>
<dbReference type="EMBL" id="CH408155">
    <property type="protein sequence ID" value="EDK36877.1"/>
    <property type="molecule type" value="Genomic_DNA"/>
</dbReference>
<accession>A5DCH0</accession>
<dbReference type="GO" id="GO:0045333">
    <property type="term" value="P:cellular respiration"/>
    <property type="evidence" value="ECO:0007669"/>
    <property type="project" value="TreeGrafter"/>
</dbReference>
<evidence type="ECO:0000313" key="3">
    <source>
        <dbReference type="Proteomes" id="UP000001997"/>
    </source>
</evidence>
<gene>
    <name evidence="2" type="ORF">PGUG_00975</name>
</gene>
<dbReference type="VEuPathDB" id="FungiDB:PGUG_00975"/>
<dbReference type="InterPro" id="IPR052848">
    <property type="entry name" value="CHCH_domain-containing_protein"/>
</dbReference>
<evidence type="ECO:0000313" key="2">
    <source>
        <dbReference type="EMBL" id="EDK36877.1"/>
    </source>
</evidence>
<evidence type="ECO:0000259" key="1">
    <source>
        <dbReference type="Pfam" id="PF16860"/>
    </source>
</evidence>
<proteinExistence type="predicted"/>
<dbReference type="InterPro" id="IPR016611">
    <property type="entry name" value="Mix14"/>
</dbReference>
<dbReference type="FunCoup" id="A5DCH0">
    <property type="interactions" value="17"/>
</dbReference>
<dbReference type="OrthoDB" id="276296at2759"/>
<dbReference type="eggNOG" id="ENOG502S4BW">
    <property type="taxonomic scope" value="Eukaryota"/>
</dbReference>
<name>A5DCH0_PICGU</name>
<dbReference type="OMA" id="LAFHQCM"/>
<dbReference type="PIRSF" id="PIRSF013232">
    <property type="entry name" value="UCP013232"/>
    <property type="match status" value="1"/>
</dbReference>
<dbReference type="InParanoid" id="A5DCH0"/>
<dbReference type="AlphaFoldDB" id="A5DCH0"/>
<dbReference type="Pfam" id="PF16860">
    <property type="entry name" value="CX9C"/>
    <property type="match status" value="1"/>
</dbReference>
<dbReference type="HOGENOM" id="CLU_160816_0_0_1"/>
<dbReference type="GeneID" id="5129248"/>
<dbReference type="KEGG" id="pgu:PGUG_00975"/>
<sequence length="98" mass="10633">MSGLLDQILMEDIARNCPQQFLAFHKCMGDPQGSNCGTEQVQLAVCIKGQVPAFQKIQGECGGRLQAYEACLKNARGDTKRCEGDLKILRKCALGSVS</sequence>
<dbReference type="PANTHER" id="PTHR47106">
    <property type="entry name" value="COILED-COIL-HELIX-COILED-COIL-HELIX DOMAIN-CONTAINING PROTEIN 5"/>
    <property type="match status" value="1"/>
</dbReference>
<organism evidence="2 3">
    <name type="scientific">Meyerozyma guilliermondii (strain ATCC 6260 / CBS 566 / DSM 6381 / JCM 1539 / NBRC 10279 / NRRL Y-324)</name>
    <name type="common">Yeast</name>
    <name type="synonym">Candida guilliermondii</name>
    <dbReference type="NCBI Taxonomy" id="294746"/>
    <lineage>
        <taxon>Eukaryota</taxon>
        <taxon>Fungi</taxon>
        <taxon>Dikarya</taxon>
        <taxon>Ascomycota</taxon>
        <taxon>Saccharomycotina</taxon>
        <taxon>Pichiomycetes</taxon>
        <taxon>Debaryomycetaceae</taxon>
        <taxon>Meyerozyma</taxon>
    </lineage>
</organism>
<dbReference type="InterPro" id="IPR031731">
    <property type="entry name" value="CX9C"/>
</dbReference>